<feature type="domain" description="BESS" evidence="3">
    <location>
        <begin position="324"/>
        <end position="363"/>
    </location>
</feature>
<evidence type="ECO:0008006" key="6">
    <source>
        <dbReference type="Google" id="ProtNLM"/>
    </source>
</evidence>
<dbReference type="GO" id="GO:0003677">
    <property type="term" value="F:DNA binding"/>
    <property type="evidence" value="ECO:0007669"/>
    <property type="project" value="InterPro"/>
</dbReference>
<dbReference type="PROSITE" id="PS51029">
    <property type="entry name" value="MADF"/>
    <property type="match status" value="2"/>
</dbReference>
<keyword evidence="1" id="KW-0539">Nucleus</keyword>
<dbReference type="GO" id="GO:0006357">
    <property type="term" value="P:regulation of transcription by RNA polymerase II"/>
    <property type="evidence" value="ECO:0007669"/>
    <property type="project" value="TreeGrafter"/>
</dbReference>
<accession>A0AAW1U6B6</accession>
<protein>
    <recommendedName>
        <fullName evidence="6">MADF domain-containing protein</fullName>
    </recommendedName>
</protein>
<dbReference type="Pfam" id="PF10545">
    <property type="entry name" value="MADF_DNA_bdg"/>
    <property type="match status" value="2"/>
</dbReference>
<dbReference type="GO" id="GO:0005667">
    <property type="term" value="C:transcription regulator complex"/>
    <property type="evidence" value="ECO:0007669"/>
    <property type="project" value="TreeGrafter"/>
</dbReference>
<name>A0AAW1U6B6_9CUCU</name>
<feature type="domain" description="MADF" evidence="2">
    <location>
        <begin position="176"/>
        <end position="278"/>
    </location>
</feature>
<evidence type="ECO:0000313" key="5">
    <source>
        <dbReference type="Proteomes" id="UP001431783"/>
    </source>
</evidence>
<evidence type="ECO:0000259" key="3">
    <source>
        <dbReference type="PROSITE" id="PS51031"/>
    </source>
</evidence>
<gene>
    <name evidence="4" type="ORF">WA026_004025</name>
</gene>
<organism evidence="4 5">
    <name type="scientific">Henosepilachna vigintioctopunctata</name>
    <dbReference type="NCBI Taxonomy" id="420089"/>
    <lineage>
        <taxon>Eukaryota</taxon>
        <taxon>Metazoa</taxon>
        <taxon>Ecdysozoa</taxon>
        <taxon>Arthropoda</taxon>
        <taxon>Hexapoda</taxon>
        <taxon>Insecta</taxon>
        <taxon>Pterygota</taxon>
        <taxon>Neoptera</taxon>
        <taxon>Endopterygota</taxon>
        <taxon>Coleoptera</taxon>
        <taxon>Polyphaga</taxon>
        <taxon>Cucujiformia</taxon>
        <taxon>Coccinelloidea</taxon>
        <taxon>Coccinellidae</taxon>
        <taxon>Epilachninae</taxon>
        <taxon>Epilachnini</taxon>
        <taxon>Henosepilachna</taxon>
    </lineage>
</organism>
<keyword evidence="5" id="KW-1185">Reference proteome</keyword>
<comment type="subcellular location">
    <subcellularLocation>
        <location evidence="1">Nucleus</location>
    </subcellularLocation>
</comment>
<evidence type="ECO:0000313" key="4">
    <source>
        <dbReference type="EMBL" id="KAK9879176.1"/>
    </source>
</evidence>
<feature type="domain" description="MADF" evidence="2">
    <location>
        <begin position="13"/>
        <end position="115"/>
    </location>
</feature>
<dbReference type="Proteomes" id="UP001431783">
    <property type="component" value="Unassembled WGS sequence"/>
</dbReference>
<evidence type="ECO:0000259" key="2">
    <source>
        <dbReference type="PROSITE" id="PS51029"/>
    </source>
</evidence>
<dbReference type="GO" id="GO:0005634">
    <property type="term" value="C:nucleus"/>
    <property type="evidence" value="ECO:0007669"/>
    <property type="project" value="UniProtKB-SubCell"/>
</dbReference>
<dbReference type="EMBL" id="JARQZJ010000061">
    <property type="protein sequence ID" value="KAK9879176.1"/>
    <property type="molecule type" value="Genomic_DNA"/>
</dbReference>
<evidence type="ECO:0000256" key="1">
    <source>
        <dbReference type="PROSITE-ProRule" id="PRU00371"/>
    </source>
</evidence>
<sequence length="400" mass="47154">MEDDDSERIDARLLINQVRQHPEIWDISSEAYKDRGKRQLAWEEIFANLCQDSIHRTEDEKNAIIKKLSLKWKNMRDTYAKSIRKGVKSSQTLRARPRRRYIYAKQLSFLYESKALPEDVLSNVPDITSSSFKTDRTIPRHRNEFKSSLLNFMHSPIVVDPLDAEDNEVDHIDIRLLINQVKQYREIWDVRSEAYKDRGKRQLAWEKIYENLFQEYNQKTKNEKNAIIKKLSLKWKNMRDAYGKSIRKGIVSNKTPRSRPRRQYIYARQLSFLHETMSLTHKMSSSPYKTTLSPSARTTAPRQQRELKSSLINFIKSPTLIDPPDADRSFFESLIPIVRQFTEDQKLEFWSDVIAIIRNIKRKSAILQETQHNPTQTLVPTDISEGEISEEIKPSLMHLM</sequence>
<proteinExistence type="predicted"/>
<dbReference type="SMART" id="SM00595">
    <property type="entry name" value="MADF"/>
    <property type="match status" value="2"/>
</dbReference>
<dbReference type="PROSITE" id="PS51031">
    <property type="entry name" value="BESS"/>
    <property type="match status" value="1"/>
</dbReference>
<dbReference type="InterPro" id="IPR039353">
    <property type="entry name" value="TF_Adf1"/>
</dbReference>
<dbReference type="InterPro" id="IPR004210">
    <property type="entry name" value="BESS_motif"/>
</dbReference>
<dbReference type="AlphaFoldDB" id="A0AAW1U6B6"/>
<dbReference type="PANTHER" id="PTHR12243">
    <property type="entry name" value="MADF DOMAIN TRANSCRIPTION FACTOR"/>
    <property type="match status" value="1"/>
</dbReference>
<dbReference type="PANTHER" id="PTHR12243:SF64">
    <property type="entry name" value="DORSAL INTERACTING PROTEIN 3-RELATED"/>
    <property type="match status" value="1"/>
</dbReference>
<comment type="caution">
    <text evidence="4">The sequence shown here is derived from an EMBL/GenBank/DDBJ whole genome shotgun (WGS) entry which is preliminary data.</text>
</comment>
<dbReference type="InterPro" id="IPR006578">
    <property type="entry name" value="MADF-dom"/>
</dbReference>
<reference evidence="4 5" key="1">
    <citation type="submission" date="2023-03" db="EMBL/GenBank/DDBJ databases">
        <title>Genome insight into feeding habits of ladybird beetles.</title>
        <authorList>
            <person name="Li H.-S."/>
            <person name="Huang Y.-H."/>
            <person name="Pang H."/>
        </authorList>
    </citation>
    <scope>NUCLEOTIDE SEQUENCE [LARGE SCALE GENOMIC DNA]</scope>
    <source>
        <strain evidence="4">SYSU_2023b</strain>
        <tissue evidence="4">Whole body</tissue>
    </source>
</reference>